<dbReference type="EMBL" id="QXJC01000010">
    <property type="protein sequence ID" value="RID97112.1"/>
    <property type="molecule type" value="Genomic_DNA"/>
</dbReference>
<organism evidence="2 3">
    <name type="scientific">Simplicispira hankyongi</name>
    <dbReference type="NCBI Taxonomy" id="2315688"/>
    <lineage>
        <taxon>Bacteria</taxon>
        <taxon>Pseudomonadati</taxon>
        <taxon>Pseudomonadota</taxon>
        <taxon>Betaproteobacteria</taxon>
        <taxon>Burkholderiales</taxon>
        <taxon>Comamonadaceae</taxon>
        <taxon>Simplicispira</taxon>
    </lineage>
</organism>
<protein>
    <recommendedName>
        <fullName evidence="1">4Fe-4S ferredoxin-type domain-containing protein</fullName>
    </recommendedName>
</protein>
<comment type="caution">
    <text evidence="2">The sequence shown here is derived from an EMBL/GenBank/DDBJ whole genome shotgun (WGS) entry which is preliminary data.</text>
</comment>
<dbReference type="RefSeq" id="WP_119110338.1">
    <property type="nucleotide sequence ID" value="NZ_QXJC01000010.1"/>
</dbReference>
<proteinExistence type="predicted"/>
<dbReference type="AlphaFoldDB" id="A0A398C2K8"/>
<dbReference type="OrthoDB" id="8536890at2"/>
<reference evidence="2 3" key="1">
    <citation type="submission" date="2018-09" db="EMBL/GenBank/DDBJ databases">
        <title>Draft genome of Simplicispira sp. NY-02.</title>
        <authorList>
            <person name="Im W.T."/>
        </authorList>
    </citation>
    <scope>NUCLEOTIDE SEQUENCE [LARGE SCALE GENOMIC DNA]</scope>
    <source>
        <strain evidence="2 3">NY-02</strain>
    </source>
</reference>
<gene>
    <name evidence="2" type="ORF">D3F03_15470</name>
</gene>
<dbReference type="PROSITE" id="PS51379">
    <property type="entry name" value="4FE4S_FER_2"/>
    <property type="match status" value="1"/>
</dbReference>
<dbReference type="InterPro" id="IPR017896">
    <property type="entry name" value="4Fe4S_Fe-S-bd"/>
</dbReference>
<sequence length="111" mass="11922">MKASPQTVLWLQPGAPPKPALGAPCNGCGLCCLRAPCPLGTLVSRRRTGACAALRWDGAEQRYLCGLISHPAELTGWHRPWLLAMVQRVARRYIAAGDGCDADIDVIRTGK</sequence>
<name>A0A398C2K8_9BURK</name>
<evidence type="ECO:0000313" key="2">
    <source>
        <dbReference type="EMBL" id="RID97112.1"/>
    </source>
</evidence>
<evidence type="ECO:0000259" key="1">
    <source>
        <dbReference type="PROSITE" id="PS51379"/>
    </source>
</evidence>
<feature type="domain" description="4Fe-4S ferredoxin-type" evidence="1">
    <location>
        <begin position="17"/>
        <end position="47"/>
    </location>
</feature>
<dbReference type="Proteomes" id="UP000266302">
    <property type="component" value="Unassembled WGS sequence"/>
</dbReference>
<keyword evidence="3" id="KW-1185">Reference proteome</keyword>
<evidence type="ECO:0000313" key="3">
    <source>
        <dbReference type="Proteomes" id="UP000266302"/>
    </source>
</evidence>
<accession>A0A398C2K8</accession>